<evidence type="ECO:0000256" key="1">
    <source>
        <dbReference type="SAM" id="Phobius"/>
    </source>
</evidence>
<keyword evidence="3" id="KW-1185">Reference proteome</keyword>
<accession>A0A2A9D314</accession>
<evidence type="ECO:0000313" key="3">
    <source>
        <dbReference type="Proteomes" id="UP000224915"/>
    </source>
</evidence>
<keyword evidence="1" id="KW-0472">Membrane</keyword>
<comment type="caution">
    <text evidence="2">The sequence shown here is derived from an EMBL/GenBank/DDBJ whole genome shotgun (WGS) entry which is preliminary data.</text>
</comment>
<dbReference type="EMBL" id="PDJD01000001">
    <property type="protein sequence ID" value="PFG20736.1"/>
    <property type="molecule type" value="Genomic_DNA"/>
</dbReference>
<proteinExistence type="predicted"/>
<protein>
    <submittedName>
        <fullName evidence="2">Tight adherence protein B</fullName>
    </submittedName>
</protein>
<feature type="transmembrane region" description="Helical" evidence="1">
    <location>
        <begin position="215"/>
        <end position="234"/>
    </location>
</feature>
<dbReference type="AlphaFoldDB" id="A0A2A9D314"/>
<sequence length="249" mass="24954">MTGWGIVAVLCGTAACVLTDWRTLALLLGPALSHRSRGSPGSSRVLLAPAVVAWARASVSRRRNAGGSDRGFGQVCVAVASAIEAGEAPEPAWRRALGVARGEDPDLSDAGDGRDARGGRDGSVPAVLLERAGRPATDAAIVACRLADSCGVPVADVLRECAAGVAEAESAAAERRRALAGPAATARLLAWLPLVSLLLSTAIGVDAIAVAADGAAGTMSVAAGIALVAVGRWWSARLVRAAGRTGDPG</sequence>
<dbReference type="Proteomes" id="UP000224915">
    <property type="component" value="Unassembled WGS sequence"/>
</dbReference>
<dbReference type="RefSeq" id="WP_098469669.1">
    <property type="nucleotide sequence ID" value="NZ_PDJD01000001.1"/>
</dbReference>
<organism evidence="2 3">
    <name type="scientific">Serinibacter salmoneus</name>
    <dbReference type="NCBI Taxonomy" id="556530"/>
    <lineage>
        <taxon>Bacteria</taxon>
        <taxon>Bacillati</taxon>
        <taxon>Actinomycetota</taxon>
        <taxon>Actinomycetes</taxon>
        <taxon>Micrococcales</taxon>
        <taxon>Beutenbergiaceae</taxon>
        <taxon>Serinibacter</taxon>
    </lineage>
</organism>
<reference evidence="2 3" key="1">
    <citation type="submission" date="2017-10" db="EMBL/GenBank/DDBJ databases">
        <title>Sequencing the genomes of 1000 actinobacteria strains.</title>
        <authorList>
            <person name="Klenk H.-P."/>
        </authorList>
    </citation>
    <scope>NUCLEOTIDE SEQUENCE [LARGE SCALE GENOMIC DNA]</scope>
    <source>
        <strain evidence="2 3">DSM 21801</strain>
    </source>
</reference>
<gene>
    <name evidence="2" type="ORF">ATL40_2347</name>
</gene>
<keyword evidence="1" id="KW-0812">Transmembrane</keyword>
<evidence type="ECO:0000313" key="2">
    <source>
        <dbReference type="EMBL" id="PFG20736.1"/>
    </source>
</evidence>
<feature type="transmembrane region" description="Helical" evidence="1">
    <location>
        <begin position="188"/>
        <end position="209"/>
    </location>
</feature>
<name>A0A2A9D314_9MICO</name>
<keyword evidence="1" id="KW-1133">Transmembrane helix</keyword>